<reference evidence="2 3" key="1">
    <citation type="submission" date="2019-03" db="EMBL/GenBank/DDBJ databases">
        <title>Genomic Encyclopedia of Type Strains, Phase III (KMG-III): the genomes of soil and plant-associated and newly described type strains.</title>
        <authorList>
            <person name="Whitman W."/>
        </authorList>
    </citation>
    <scope>NUCLEOTIDE SEQUENCE [LARGE SCALE GENOMIC DNA]</scope>
    <source>
        <strain evidence="2 3">LMG 29544</strain>
    </source>
</reference>
<keyword evidence="1" id="KW-0472">Membrane</keyword>
<comment type="caution">
    <text evidence="2">The sequence shown here is derived from an EMBL/GenBank/DDBJ whole genome shotgun (WGS) entry which is preliminary data.</text>
</comment>
<keyword evidence="3" id="KW-1185">Reference proteome</keyword>
<dbReference type="SUPFAM" id="SSF103481">
    <property type="entry name" value="Multidrug resistance efflux transporter EmrE"/>
    <property type="match status" value="1"/>
</dbReference>
<evidence type="ECO:0000313" key="2">
    <source>
        <dbReference type="EMBL" id="TDY42315.1"/>
    </source>
</evidence>
<dbReference type="Proteomes" id="UP000295509">
    <property type="component" value="Unassembled WGS sequence"/>
</dbReference>
<dbReference type="EMBL" id="SORE01000022">
    <property type="protein sequence ID" value="TDY42315.1"/>
    <property type="molecule type" value="Genomic_DNA"/>
</dbReference>
<proteinExistence type="predicted"/>
<keyword evidence="1" id="KW-1133">Transmembrane helix</keyword>
<protein>
    <submittedName>
        <fullName evidence="2">Small multidrug resistance pump</fullName>
    </submittedName>
</protein>
<feature type="transmembrane region" description="Helical" evidence="1">
    <location>
        <begin position="38"/>
        <end position="63"/>
    </location>
</feature>
<name>A0A4R8LHR4_9BURK</name>
<evidence type="ECO:0000313" key="3">
    <source>
        <dbReference type="Proteomes" id="UP000295509"/>
    </source>
</evidence>
<sequence length="118" mass="11876">MAAFLLFAAATSSAIASVLLKLAARLDINATAAGMSGLWALMTASTGVRLGAVIAYGVGFVFYAMALKRVALSTAYPVMVGITIVALLVYGAMAGESITMKGIAGSALVVVGVALIYL</sequence>
<gene>
    <name evidence="2" type="ORF">BX592_122124</name>
</gene>
<evidence type="ECO:0000256" key="1">
    <source>
        <dbReference type="SAM" id="Phobius"/>
    </source>
</evidence>
<accession>A0A4R8LHR4</accession>
<dbReference type="Gene3D" id="1.10.3730.20">
    <property type="match status" value="1"/>
</dbReference>
<feature type="transmembrane region" description="Helical" evidence="1">
    <location>
        <begin position="98"/>
        <end position="117"/>
    </location>
</feature>
<dbReference type="InterPro" id="IPR037185">
    <property type="entry name" value="EmrE-like"/>
</dbReference>
<feature type="transmembrane region" description="Helical" evidence="1">
    <location>
        <begin position="70"/>
        <end position="92"/>
    </location>
</feature>
<dbReference type="AlphaFoldDB" id="A0A4R8LHR4"/>
<organism evidence="2 3">
    <name type="scientific">Paraburkholderia rhizosphaerae</name>
    <dbReference type="NCBI Taxonomy" id="480658"/>
    <lineage>
        <taxon>Bacteria</taxon>
        <taxon>Pseudomonadati</taxon>
        <taxon>Pseudomonadota</taxon>
        <taxon>Betaproteobacteria</taxon>
        <taxon>Burkholderiales</taxon>
        <taxon>Burkholderiaceae</taxon>
        <taxon>Paraburkholderia</taxon>
    </lineage>
</organism>
<keyword evidence="1" id="KW-0812">Transmembrane</keyword>